<dbReference type="RefSeq" id="WP_013780225.1">
    <property type="nucleotide sequence ID" value="NC_015520.1"/>
</dbReference>
<protein>
    <submittedName>
        <fullName evidence="1">Uncharacterized protein</fullName>
    </submittedName>
</protein>
<keyword evidence="2" id="KW-1185">Reference proteome</keyword>
<name>F3ZZX4_MAHA5</name>
<dbReference type="KEGG" id="mas:Mahau_0589"/>
<accession>F3ZZX4</accession>
<dbReference type="eggNOG" id="ENOG5033GN6">
    <property type="taxonomic scope" value="Bacteria"/>
</dbReference>
<proteinExistence type="predicted"/>
<reference evidence="2" key="1">
    <citation type="submission" date="2010-11" db="EMBL/GenBank/DDBJ databases">
        <title>The complete genome of Mahella australiensis DSM 15567.</title>
        <authorList>
            <consortium name="US DOE Joint Genome Institute (JGI-PGF)"/>
            <person name="Lucas S."/>
            <person name="Copeland A."/>
            <person name="Lapidus A."/>
            <person name="Bruce D."/>
            <person name="Goodwin L."/>
            <person name="Pitluck S."/>
            <person name="Kyrpides N."/>
            <person name="Mavromatis K."/>
            <person name="Pagani I."/>
            <person name="Ivanova N."/>
            <person name="Teshima H."/>
            <person name="Brettin T."/>
            <person name="Detter J.C."/>
            <person name="Han C."/>
            <person name="Tapia R."/>
            <person name="Land M."/>
            <person name="Hauser L."/>
            <person name="Markowitz V."/>
            <person name="Cheng J.-F."/>
            <person name="Hugenholtz P."/>
            <person name="Woyke T."/>
            <person name="Wu D."/>
            <person name="Spring S."/>
            <person name="Pukall R."/>
            <person name="Steenblock K."/>
            <person name="Schneider S."/>
            <person name="Klenk H.-P."/>
            <person name="Eisen J.A."/>
        </authorList>
    </citation>
    <scope>NUCLEOTIDE SEQUENCE [LARGE SCALE GENOMIC DNA]</scope>
    <source>
        <strain evidence="2">DSM 15567 / CIP 107919 / 50-1 BON</strain>
    </source>
</reference>
<dbReference type="HOGENOM" id="CLU_161314_0_0_9"/>
<sequence length="111" mass="12220">MPNNPYKEIARLIDDRSRKGITAATSVISAELGTITSSGLKLDRFKYEIQDYLVAEYLIFPTTFMTEAAGADSHTHMIETPEQMQPINEGDRVMAVPVNGGTDFVVIAKVV</sequence>
<reference evidence="1 2" key="2">
    <citation type="journal article" date="2011" name="Stand. Genomic Sci.">
        <title>Complete genome sequence of Mahella australiensis type strain (50-1 BON).</title>
        <authorList>
            <person name="Sikorski J."/>
            <person name="Teshima H."/>
            <person name="Nolan M."/>
            <person name="Lucas S."/>
            <person name="Hammon N."/>
            <person name="Deshpande S."/>
            <person name="Cheng J.F."/>
            <person name="Pitluck S."/>
            <person name="Liolios K."/>
            <person name="Pagani I."/>
            <person name="Ivanova N."/>
            <person name="Huntemann M."/>
            <person name="Mavromatis K."/>
            <person name="Ovchinikova G."/>
            <person name="Pati A."/>
            <person name="Tapia R."/>
            <person name="Han C."/>
            <person name="Goodwin L."/>
            <person name="Chen A."/>
            <person name="Palaniappan K."/>
            <person name="Land M."/>
            <person name="Hauser L."/>
            <person name="Ngatchou-Djao O.D."/>
            <person name="Rohde M."/>
            <person name="Pukall R."/>
            <person name="Spring S."/>
            <person name="Abt B."/>
            <person name="Goker M."/>
            <person name="Detter J.C."/>
            <person name="Woyke T."/>
            <person name="Bristow J."/>
            <person name="Markowitz V."/>
            <person name="Hugenholtz P."/>
            <person name="Eisen J.A."/>
            <person name="Kyrpides N.C."/>
            <person name="Klenk H.P."/>
            <person name="Lapidus A."/>
        </authorList>
    </citation>
    <scope>NUCLEOTIDE SEQUENCE [LARGE SCALE GENOMIC DNA]</scope>
    <source>
        <strain evidence="2">DSM 15567 / CIP 107919 / 50-1 BON</strain>
    </source>
</reference>
<dbReference type="STRING" id="697281.Mahau_0589"/>
<gene>
    <name evidence="1" type="ordered locus">Mahau_0589</name>
</gene>
<evidence type="ECO:0000313" key="1">
    <source>
        <dbReference type="EMBL" id="AEE95792.1"/>
    </source>
</evidence>
<organism evidence="1 2">
    <name type="scientific">Mahella australiensis (strain DSM 15567 / CIP 107919 / 50-1 BON)</name>
    <dbReference type="NCBI Taxonomy" id="697281"/>
    <lineage>
        <taxon>Bacteria</taxon>
        <taxon>Bacillati</taxon>
        <taxon>Bacillota</taxon>
        <taxon>Clostridia</taxon>
        <taxon>Thermoanaerobacterales</taxon>
        <taxon>Thermoanaerobacterales Family IV. Incertae Sedis</taxon>
        <taxon>Mahella</taxon>
    </lineage>
</organism>
<dbReference type="EMBL" id="CP002360">
    <property type="protein sequence ID" value="AEE95792.1"/>
    <property type="molecule type" value="Genomic_DNA"/>
</dbReference>
<evidence type="ECO:0000313" key="2">
    <source>
        <dbReference type="Proteomes" id="UP000008457"/>
    </source>
</evidence>
<dbReference type="OrthoDB" id="2678554at2"/>
<dbReference type="Proteomes" id="UP000008457">
    <property type="component" value="Chromosome"/>
</dbReference>
<dbReference type="AlphaFoldDB" id="F3ZZX4"/>